<dbReference type="Proteomes" id="UP000318288">
    <property type="component" value="Unassembled WGS sequence"/>
</dbReference>
<dbReference type="InterPro" id="IPR027417">
    <property type="entry name" value="P-loop_NTPase"/>
</dbReference>
<accession>A0A5C6E1Z5</accession>
<organism evidence="1 2">
    <name type="scientific">Rubripirellula tenax</name>
    <dbReference type="NCBI Taxonomy" id="2528015"/>
    <lineage>
        <taxon>Bacteria</taxon>
        <taxon>Pseudomonadati</taxon>
        <taxon>Planctomycetota</taxon>
        <taxon>Planctomycetia</taxon>
        <taxon>Pirellulales</taxon>
        <taxon>Pirellulaceae</taxon>
        <taxon>Rubripirellula</taxon>
    </lineage>
</organism>
<dbReference type="RefSeq" id="WP_146462553.1">
    <property type="nucleotide sequence ID" value="NZ_SJPW01000015.1"/>
</dbReference>
<evidence type="ECO:0000313" key="2">
    <source>
        <dbReference type="Proteomes" id="UP000318288"/>
    </source>
</evidence>
<dbReference type="OrthoDB" id="9757917at2"/>
<comment type="caution">
    <text evidence="1">The sequence shown here is derived from an EMBL/GenBank/DDBJ whole genome shotgun (WGS) entry which is preliminary data.</text>
</comment>
<keyword evidence="2" id="KW-1185">Reference proteome</keyword>
<name>A0A5C6E1Z5_9BACT</name>
<protein>
    <submittedName>
        <fullName evidence="1">Uncharacterized protein</fullName>
    </submittedName>
</protein>
<sequence>MSIDWNNLRPLNNSKNDGFEELCCQLAEAESLSGYESFVRKGTPDAGVECYWVHQDGTERAWQAKYFREFLGKQQWNEIDASFRVALAKHPKLTHYYICLPQDLSDGRVKNQKSAKDKWDELVKTWKADARKLGREIEIVFWGQSQLNQRLAKEEHRGLAWFWFNTPAFTNHWFAGQIRDAVANARDRYDPDFHVENAEQQFFDALVRSAPFWQAVGEHVSKARSAANRLFREAISDFDFSPLKNSTAELLSLLDAWLRSTKDSESSRMVRIVPWDDINYHRQQVRDDVEELSSIIRESTRKAAENEAGGTTLIDDRVRPLTSAIWDFQAAMSALGHYLNSPQTECANSAGVLVVGEAGQGKTHTFCRWAQTEHLSGRPVLLLFGEQFQDSEPWSQIISRVGLSCDRDQFLGAIVAAAKAAKKPAVIFIDALNEGDGKKLWIKYLAGMIQRVRELKWIRLCVSVRDSYESLIVPTTAQSELARIQHRGFSGISDTAAAAFFAKYGLRPSAPLMNPEFDNPLFLKLFCEGLKEGGEIDVPKGLRGITAIIRFLLANKNSKLARELDFDPNDNLVERAVHRLSLEMAKSGTDRIPRDDAKNLVNELLPRSSYEQSLFRNLESEAILTSVPLRHRSGPGFSEVVRFTYERFSDHLIAETLIAVERDQIRSVGELASGSRIAALLADESACWERSGLVEALAVQLPETTGKEIFELAKGARGVVSSGRSLTVD</sequence>
<evidence type="ECO:0000313" key="1">
    <source>
        <dbReference type="EMBL" id="TWU43653.1"/>
    </source>
</evidence>
<dbReference type="EMBL" id="SJPW01000015">
    <property type="protein sequence ID" value="TWU43653.1"/>
    <property type="molecule type" value="Genomic_DNA"/>
</dbReference>
<reference evidence="1 2" key="1">
    <citation type="submission" date="2019-02" db="EMBL/GenBank/DDBJ databases">
        <title>Deep-cultivation of Planctomycetes and their phenomic and genomic characterization uncovers novel biology.</title>
        <authorList>
            <person name="Wiegand S."/>
            <person name="Jogler M."/>
            <person name="Boedeker C."/>
            <person name="Pinto D."/>
            <person name="Vollmers J."/>
            <person name="Rivas-Marin E."/>
            <person name="Kohn T."/>
            <person name="Peeters S.H."/>
            <person name="Heuer A."/>
            <person name="Rast P."/>
            <person name="Oberbeckmann S."/>
            <person name="Bunk B."/>
            <person name="Jeske O."/>
            <person name="Meyerdierks A."/>
            <person name="Storesund J.E."/>
            <person name="Kallscheuer N."/>
            <person name="Luecker S."/>
            <person name="Lage O.M."/>
            <person name="Pohl T."/>
            <person name="Merkel B.J."/>
            <person name="Hornburger P."/>
            <person name="Mueller R.-W."/>
            <person name="Bruemmer F."/>
            <person name="Labrenz M."/>
            <person name="Spormann A.M."/>
            <person name="Op Den Camp H."/>
            <person name="Overmann J."/>
            <person name="Amann R."/>
            <person name="Jetten M.S.M."/>
            <person name="Mascher T."/>
            <person name="Medema M.H."/>
            <person name="Devos D.P."/>
            <person name="Kaster A.-K."/>
            <person name="Ovreas L."/>
            <person name="Rohde M."/>
            <person name="Galperin M.Y."/>
            <person name="Jogler C."/>
        </authorList>
    </citation>
    <scope>NUCLEOTIDE SEQUENCE [LARGE SCALE GENOMIC DNA]</scope>
    <source>
        <strain evidence="1 2">Poly51</strain>
    </source>
</reference>
<dbReference type="AlphaFoldDB" id="A0A5C6E1Z5"/>
<proteinExistence type="predicted"/>
<dbReference type="SUPFAM" id="SSF52540">
    <property type="entry name" value="P-loop containing nucleoside triphosphate hydrolases"/>
    <property type="match status" value="1"/>
</dbReference>
<gene>
    <name evidence="1" type="ORF">Poly51_62320</name>
</gene>